<dbReference type="InterPro" id="IPR036249">
    <property type="entry name" value="Thioredoxin-like_sf"/>
</dbReference>
<dbReference type="PANTHER" id="PTHR10438">
    <property type="entry name" value="THIOREDOXIN"/>
    <property type="match status" value="1"/>
</dbReference>
<organism evidence="2 3">
    <name type="scientific">Sediminibacillus albus</name>
    <dbReference type="NCBI Taxonomy" id="407036"/>
    <lineage>
        <taxon>Bacteria</taxon>
        <taxon>Bacillati</taxon>
        <taxon>Bacillota</taxon>
        <taxon>Bacilli</taxon>
        <taxon>Bacillales</taxon>
        <taxon>Bacillaceae</taxon>
        <taxon>Sediminibacillus</taxon>
    </lineage>
</organism>
<evidence type="ECO:0000259" key="1">
    <source>
        <dbReference type="PROSITE" id="PS51352"/>
    </source>
</evidence>
<dbReference type="CDD" id="cd02947">
    <property type="entry name" value="TRX_family"/>
    <property type="match status" value="1"/>
</dbReference>
<name>A0A1G9BXZ2_9BACI</name>
<sequence>MKELQTEQEFSVWKNGKTIFMFSADWCPDCRVIEPLLPELEDQYSQFSFVYVDRDKFLDICSAYDIFGIPSFLAYENGEETGRLVSKNRKTKEEIQDFIEKSSLSK</sequence>
<protein>
    <submittedName>
        <fullName evidence="2">Thiol-disulfide isomerase or thioredoxin</fullName>
    </submittedName>
</protein>
<dbReference type="OrthoDB" id="7629852at2"/>
<dbReference type="Pfam" id="PF00085">
    <property type="entry name" value="Thioredoxin"/>
    <property type="match status" value="1"/>
</dbReference>
<dbReference type="GO" id="GO:0016853">
    <property type="term" value="F:isomerase activity"/>
    <property type="evidence" value="ECO:0007669"/>
    <property type="project" value="UniProtKB-KW"/>
</dbReference>
<proteinExistence type="predicted"/>
<reference evidence="2 3" key="1">
    <citation type="submission" date="2016-10" db="EMBL/GenBank/DDBJ databases">
        <authorList>
            <person name="de Groot N.N."/>
        </authorList>
    </citation>
    <scope>NUCLEOTIDE SEQUENCE [LARGE SCALE GENOMIC DNA]</scope>
    <source>
        <strain evidence="2 3">CGMCC 1.6502</strain>
    </source>
</reference>
<gene>
    <name evidence="2" type="ORF">SAMN05216243_3193</name>
</gene>
<dbReference type="InterPro" id="IPR013766">
    <property type="entry name" value="Thioredoxin_domain"/>
</dbReference>
<feature type="domain" description="Thioredoxin" evidence="1">
    <location>
        <begin position="1"/>
        <end position="104"/>
    </location>
</feature>
<evidence type="ECO:0000313" key="3">
    <source>
        <dbReference type="Proteomes" id="UP000198694"/>
    </source>
</evidence>
<dbReference type="Gene3D" id="3.40.30.10">
    <property type="entry name" value="Glutaredoxin"/>
    <property type="match status" value="1"/>
</dbReference>
<dbReference type="STRING" id="407036.SAMN05216243_3193"/>
<accession>A0A1G9BXZ2</accession>
<dbReference type="RefSeq" id="WP_093216292.1">
    <property type="nucleotide sequence ID" value="NZ_FNFL01000006.1"/>
</dbReference>
<dbReference type="SUPFAM" id="SSF52833">
    <property type="entry name" value="Thioredoxin-like"/>
    <property type="match status" value="1"/>
</dbReference>
<dbReference type="InterPro" id="IPR050620">
    <property type="entry name" value="Thioredoxin_H-type-like"/>
</dbReference>
<evidence type="ECO:0000313" key="2">
    <source>
        <dbReference type="EMBL" id="SDK44243.1"/>
    </source>
</evidence>
<dbReference type="PROSITE" id="PS51352">
    <property type="entry name" value="THIOREDOXIN_2"/>
    <property type="match status" value="1"/>
</dbReference>
<keyword evidence="3" id="KW-1185">Reference proteome</keyword>
<keyword evidence="2" id="KW-0413">Isomerase</keyword>
<dbReference type="Proteomes" id="UP000198694">
    <property type="component" value="Unassembled WGS sequence"/>
</dbReference>
<dbReference type="EMBL" id="FNFL01000006">
    <property type="protein sequence ID" value="SDK44243.1"/>
    <property type="molecule type" value="Genomic_DNA"/>
</dbReference>
<dbReference type="PANTHER" id="PTHR10438:SF468">
    <property type="entry name" value="THIOREDOXIN-1-RELATED"/>
    <property type="match status" value="1"/>
</dbReference>
<dbReference type="AlphaFoldDB" id="A0A1G9BXZ2"/>